<dbReference type="PANTHER" id="PTHR23505:SF79">
    <property type="entry name" value="PROTEIN SPINSTER"/>
    <property type="match status" value="1"/>
</dbReference>
<keyword evidence="2" id="KW-0813">Transport</keyword>
<feature type="compositionally biased region" description="Basic residues" evidence="7">
    <location>
        <begin position="462"/>
        <end position="473"/>
    </location>
</feature>
<comment type="subcellular location">
    <subcellularLocation>
        <location evidence="1">Membrane</location>
        <topology evidence="1">Multi-pass membrane protein</topology>
    </subcellularLocation>
</comment>
<evidence type="ECO:0000256" key="4">
    <source>
        <dbReference type="ARBA" id="ARBA00022989"/>
    </source>
</evidence>
<dbReference type="InterPro" id="IPR036259">
    <property type="entry name" value="MFS_trans_sf"/>
</dbReference>
<evidence type="ECO:0000256" key="1">
    <source>
        <dbReference type="ARBA" id="ARBA00004141"/>
    </source>
</evidence>
<feature type="transmembrane region" description="Helical" evidence="8">
    <location>
        <begin position="150"/>
        <end position="169"/>
    </location>
</feature>
<feature type="transmembrane region" description="Helical" evidence="8">
    <location>
        <begin position="359"/>
        <end position="379"/>
    </location>
</feature>
<feature type="transmembrane region" description="Helical" evidence="8">
    <location>
        <begin position="259"/>
        <end position="285"/>
    </location>
</feature>
<dbReference type="Pfam" id="PF07690">
    <property type="entry name" value="MFS_1"/>
    <property type="match status" value="1"/>
</dbReference>
<dbReference type="GO" id="GO:0022857">
    <property type="term" value="F:transmembrane transporter activity"/>
    <property type="evidence" value="ECO:0007669"/>
    <property type="project" value="InterPro"/>
</dbReference>
<feature type="transmembrane region" description="Helical" evidence="8">
    <location>
        <begin position="222"/>
        <end position="239"/>
    </location>
</feature>
<protein>
    <recommendedName>
        <fullName evidence="11">Major facilitator superfamily (MFS) profile domain-containing protein</fullName>
    </recommendedName>
</protein>
<sequence>MGVRRMMGALVVAGSVSQASQYLLSFLFSVAPENGSKHSIRAALDLTPYLFSILVGYASGAPRALTQLIAGQIAGEILPPRSRRARALLLGGALATQALGTSLLGSSTSRSRLLCAQIIVGLGSGPLYPCGYSIISRAFDKRHLGTPNGLFSQTTYIGPAISSLCVLLARARGWRLACKVVAMALVSAAALVVAVTRDDDDDDHHLDALVAKKRKARDASKTSAAVLLVALAGGARYAAGYAVPSYVPYYFDEIFPSRAALFSTCNAAAIFACGSTSALLGGAAAQAVARRRCRPRDYLLVPVASCFFGGLFAALMFLARSFASAVVALFAMQLAGEAWLAGTVAGLRLCVDSDAALGAFYTVATFFGCLNLVLLGAAVDSSLLSLRGTMLLAVALPYLLAVCLLSAAAAFSGSPPTEEGGGEQPPGGGSGGGGGDDVLDDDDDDDDDDDVQGAEEGVKDQKKQHHKKKKKKKKEDPPTPPSDATPLLAPTNEAR</sequence>
<feature type="transmembrane region" description="Helical" evidence="8">
    <location>
        <begin position="325"/>
        <end position="347"/>
    </location>
</feature>
<dbReference type="InterPro" id="IPR044770">
    <property type="entry name" value="MFS_spinster-like"/>
</dbReference>
<evidence type="ECO:0000313" key="9">
    <source>
        <dbReference type="EMBL" id="KAJ8599416.1"/>
    </source>
</evidence>
<evidence type="ECO:0000256" key="3">
    <source>
        <dbReference type="ARBA" id="ARBA00022692"/>
    </source>
</evidence>
<evidence type="ECO:0000256" key="8">
    <source>
        <dbReference type="SAM" id="Phobius"/>
    </source>
</evidence>
<gene>
    <name evidence="9" type="ORF">CTAYLR_007986</name>
</gene>
<proteinExistence type="inferred from homology"/>
<dbReference type="EMBL" id="JAQMWT010000565">
    <property type="protein sequence ID" value="KAJ8599416.1"/>
    <property type="molecule type" value="Genomic_DNA"/>
</dbReference>
<evidence type="ECO:0000256" key="2">
    <source>
        <dbReference type="ARBA" id="ARBA00022448"/>
    </source>
</evidence>
<evidence type="ECO:0008006" key="11">
    <source>
        <dbReference type="Google" id="ProtNLM"/>
    </source>
</evidence>
<feature type="transmembrane region" description="Helical" evidence="8">
    <location>
        <begin position="297"/>
        <end position="319"/>
    </location>
</feature>
<feature type="compositionally biased region" description="Acidic residues" evidence="7">
    <location>
        <begin position="437"/>
        <end position="453"/>
    </location>
</feature>
<evidence type="ECO:0000256" key="5">
    <source>
        <dbReference type="ARBA" id="ARBA00023136"/>
    </source>
</evidence>
<evidence type="ECO:0000313" key="10">
    <source>
        <dbReference type="Proteomes" id="UP001230188"/>
    </source>
</evidence>
<dbReference type="PANTHER" id="PTHR23505">
    <property type="entry name" value="SPINSTER"/>
    <property type="match status" value="1"/>
</dbReference>
<dbReference type="AlphaFoldDB" id="A0AAD7XIA1"/>
<keyword evidence="4 8" id="KW-1133">Transmembrane helix</keyword>
<name>A0AAD7XIA1_9STRA</name>
<keyword evidence="10" id="KW-1185">Reference proteome</keyword>
<evidence type="ECO:0000256" key="7">
    <source>
        <dbReference type="SAM" id="MobiDB-lite"/>
    </source>
</evidence>
<dbReference type="GO" id="GO:0016020">
    <property type="term" value="C:membrane"/>
    <property type="evidence" value="ECO:0007669"/>
    <property type="project" value="UniProtKB-SubCell"/>
</dbReference>
<organism evidence="9 10">
    <name type="scientific">Chrysophaeum taylorii</name>
    <dbReference type="NCBI Taxonomy" id="2483200"/>
    <lineage>
        <taxon>Eukaryota</taxon>
        <taxon>Sar</taxon>
        <taxon>Stramenopiles</taxon>
        <taxon>Ochrophyta</taxon>
        <taxon>Pelagophyceae</taxon>
        <taxon>Pelagomonadales</taxon>
        <taxon>Pelagomonadaceae</taxon>
        <taxon>Chrysophaeum</taxon>
    </lineage>
</organism>
<evidence type="ECO:0000256" key="6">
    <source>
        <dbReference type="ARBA" id="ARBA00024338"/>
    </source>
</evidence>
<feature type="compositionally biased region" description="Gly residues" evidence="7">
    <location>
        <begin position="422"/>
        <end position="436"/>
    </location>
</feature>
<comment type="similarity">
    <text evidence="6">Belongs to the major facilitator superfamily. Spinster (TC 2.A.1.49) family.</text>
</comment>
<dbReference type="InterPro" id="IPR011701">
    <property type="entry name" value="MFS"/>
</dbReference>
<dbReference type="Proteomes" id="UP001230188">
    <property type="component" value="Unassembled WGS sequence"/>
</dbReference>
<keyword evidence="5 8" id="KW-0472">Membrane</keyword>
<dbReference type="Gene3D" id="1.20.1250.20">
    <property type="entry name" value="MFS general substrate transporter like domains"/>
    <property type="match status" value="1"/>
</dbReference>
<keyword evidence="3 8" id="KW-0812">Transmembrane</keyword>
<feature type="transmembrane region" description="Helical" evidence="8">
    <location>
        <begin position="391"/>
        <end position="411"/>
    </location>
</feature>
<feature type="region of interest" description="Disordered" evidence="7">
    <location>
        <begin position="414"/>
        <end position="495"/>
    </location>
</feature>
<accession>A0AAD7XIA1</accession>
<dbReference type="SUPFAM" id="SSF103473">
    <property type="entry name" value="MFS general substrate transporter"/>
    <property type="match status" value="1"/>
</dbReference>
<comment type="caution">
    <text evidence="9">The sequence shown here is derived from an EMBL/GenBank/DDBJ whole genome shotgun (WGS) entry which is preliminary data.</text>
</comment>
<reference evidence="9" key="1">
    <citation type="submission" date="2023-01" db="EMBL/GenBank/DDBJ databases">
        <title>Metagenome sequencing of chrysophaentin producing Chrysophaeum taylorii.</title>
        <authorList>
            <person name="Davison J."/>
            <person name="Bewley C."/>
        </authorList>
    </citation>
    <scope>NUCLEOTIDE SEQUENCE</scope>
    <source>
        <strain evidence="9">NIES-1699</strain>
    </source>
</reference>